<keyword evidence="3" id="KW-1185">Reference proteome</keyword>
<dbReference type="GO" id="GO:0016887">
    <property type="term" value="F:ATP hydrolysis activity"/>
    <property type="evidence" value="ECO:0007669"/>
    <property type="project" value="InterPro"/>
</dbReference>
<protein>
    <submittedName>
        <fullName evidence="2">MoxR family ATPase</fullName>
    </submittedName>
</protein>
<dbReference type="InterPro" id="IPR003593">
    <property type="entry name" value="AAA+_ATPase"/>
</dbReference>
<dbReference type="SUPFAM" id="SSF52540">
    <property type="entry name" value="P-loop containing nucleoside triphosphate hydrolases"/>
    <property type="match status" value="1"/>
</dbReference>
<dbReference type="RefSeq" id="WP_318620749.1">
    <property type="nucleotide sequence ID" value="NZ_CP137642.1"/>
</dbReference>
<dbReference type="Gene3D" id="1.10.8.80">
    <property type="entry name" value="Magnesium chelatase subunit I, C-Terminal domain"/>
    <property type="match status" value="1"/>
</dbReference>
<dbReference type="InterPro" id="IPR011703">
    <property type="entry name" value="ATPase_AAA-3"/>
</dbReference>
<dbReference type="GO" id="GO:0005524">
    <property type="term" value="F:ATP binding"/>
    <property type="evidence" value="ECO:0007669"/>
    <property type="project" value="InterPro"/>
</dbReference>
<dbReference type="Pfam" id="PF07726">
    <property type="entry name" value="AAA_3"/>
    <property type="match status" value="1"/>
</dbReference>
<dbReference type="Proteomes" id="UP001305652">
    <property type="component" value="Chromosome"/>
</dbReference>
<dbReference type="AlphaFoldDB" id="A0AAX4FTL9"/>
<reference evidence="2 3" key="1">
    <citation type="submission" date="2023-10" db="EMBL/GenBank/DDBJ databases">
        <title>The complete genome sequence of Methanoculleus receptaculi DSM 18860.</title>
        <authorList>
            <person name="Lai S.-J."/>
            <person name="You Y.-T."/>
            <person name="Chen S.-C."/>
        </authorList>
    </citation>
    <scope>NUCLEOTIDE SEQUENCE [LARGE SCALE GENOMIC DNA]</scope>
    <source>
        <strain evidence="2 3">DSM 18860</strain>
    </source>
</reference>
<dbReference type="KEGG" id="mrc:R6Y96_07920"/>
<dbReference type="EMBL" id="CP137642">
    <property type="protein sequence ID" value="WOX57224.1"/>
    <property type="molecule type" value="Genomic_DNA"/>
</dbReference>
<dbReference type="CDD" id="cd00009">
    <property type="entry name" value="AAA"/>
    <property type="match status" value="1"/>
</dbReference>
<proteinExistence type="predicted"/>
<feature type="domain" description="AAA+ ATPase" evidence="1">
    <location>
        <begin position="44"/>
        <end position="187"/>
    </location>
</feature>
<dbReference type="PANTHER" id="PTHR42759:SF1">
    <property type="entry name" value="MAGNESIUM-CHELATASE SUBUNIT CHLD"/>
    <property type="match status" value="1"/>
</dbReference>
<sequence>MKKNNLTERIETIANTYRTIDETTRQMVVGNHHLIRAIFVTMISGGHLLIEGTPGTAKTTICKIIARLINYDFKRIQGAVDIQPADIIGVRVYDRNKSEFILQKGPIFADFLMVDEMNRLTPKTQSALLEAMSEGQATIDGETHLLPTQFFVIATQNPHEAEGTFPLIEAQRDRFMFSTVLTHLDAENELEVIRREQAGGLDWRIYHDRIGPVIGPKEVVEMAATVRQIRIDESVMAYIRDLVTATRLHSDIRLGASSRASIAFVRGSRVLAALNGRDYVIPDDVRELAHPVFRHRLLLTREATITGLAVDAVIDEILDSVEVS</sequence>
<dbReference type="PIRSF" id="PIRSF002849">
    <property type="entry name" value="AAA_ATPase_chaperone_MoxR_prd"/>
    <property type="match status" value="1"/>
</dbReference>
<evidence type="ECO:0000259" key="1">
    <source>
        <dbReference type="SMART" id="SM00382"/>
    </source>
</evidence>
<evidence type="ECO:0000313" key="3">
    <source>
        <dbReference type="Proteomes" id="UP001305652"/>
    </source>
</evidence>
<dbReference type="PANTHER" id="PTHR42759">
    <property type="entry name" value="MOXR FAMILY PROTEIN"/>
    <property type="match status" value="1"/>
</dbReference>
<dbReference type="SMART" id="SM00382">
    <property type="entry name" value="AAA"/>
    <property type="match status" value="1"/>
</dbReference>
<dbReference type="InterPro" id="IPR041628">
    <property type="entry name" value="ChlI/MoxR_AAA_lid"/>
</dbReference>
<accession>A0AAX4FTL9</accession>
<dbReference type="GeneID" id="85733075"/>
<dbReference type="Pfam" id="PF17863">
    <property type="entry name" value="AAA_lid_2"/>
    <property type="match status" value="1"/>
</dbReference>
<name>A0AAX4FTL9_9EURY</name>
<evidence type="ECO:0000313" key="2">
    <source>
        <dbReference type="EMBL" id="WOX57224.1"/>
    </source>
</evidence>
<gene>
    <name evidence="2" type="ORF">R6Y96_07920</name>
</gene>
<dbReference type="Gene3D" id="3.40.50.300">
    <property type="entry name" value="P-loop containing nucleotide triphosphate hydrolases"/>
    <property type="match status" value="1"/>
</dbReference>
<organism evidence="2 3">
    <name type="scientific">Methanoculleus receptaculi</name>
    <dbReference type="NCBI Taxonomy" id="394967"/>
    <lineage>
        <taxon>Archaea</taxon>
        <taxon>Methanobacteriati</taxon>
        <taxon>Methanobacteriota</taxon>
        <taxon>Stenosarchaea group</taxon>
        <taxon>Methanomicrobia</taxon>
        <taxon>Methanomicrobiales</taxon>
        <taxon>Methanomicrobiaceae</taxon>
        <taxon>Methanoculleus</taxon>
    </lineage>
</organism>
<dbReference type="InterPro" id="IPR050764">
    <property type="entry name" value="CbbQ/NirQ/NorQ/GpvN"/>
</dbReference>
<dbReference type="InterPro" id="IPR027417">
    <property type="entry name" value="P-loop_NTPase"/>
</dbReference>